<reference evidence="2 3" key="1">
    <citation type="submission" date="2018-12" db="EMBL/GenBank/DDBJ databases">
        <authorList>
            <consortium name="Pathogen Informatics"/>
        </authorList>
    </citation>
    <scope>NUCLEOTIDE SEQUENCE [LARGE SCALE GENOMIC DNA]</scope>
    <source>
        <strain evidence="2 3">NCTC10297</strain>
    </source>
</reference>
<dbReference type="RefSeq" id="WP_126331319.1">
    <property type="nucleotide sequence ID" value="NZ_LR134343.1"/>
</dbReference>
<gene>
    <name evidence="2" type="ORF">NCTC10297_01617</name>
</gene>
<keyword evidence="1" id="KW-0732">Signal</keyword>
<dbReference type="KEGG" id="mcun:NCTC10297_01617"/>
<dbReference type="AlphaFoldDB" id="A0A3S4SZZ6"/>
<feature type="signal peptide" evidence="1">
    <location>
        <begin position="1"/>
        <end position="20"/>
    </location>
</feature>
<evidence type="ECO:0000313" key="3">
    <source>
        <dbReference type="Proteomes" id="UP000274100"/>
    </source>
</evidence>
<accession>A0A3S4SZZ6</accession>
<protein>
    <submittedName>
        <fullName evidence="2">Uncharacterized protein</fullName>
    </submittedName>
</protein>
<sequence>MLKPIIIALALLTAASPALANSQKLPFVGKRFIDSDYGVWGGYYITINKNGNTTISWGSKAGGDSTLYRGKYRQLLPINEGGSRAYLQIKNNKVYLLDRNKNLVYDCSFDGSDGLLEDQACIIPLRK</sequence>
<proteinExistence type="predicted"/>
<organism evidence="2 3">
    <name type="scientific">Moraxella cuniculi</name>
    <dbReference type="NCBI Taxonomy" id="34061"/>
    <lineage>
        <taxon>Bacteria</taxon>
        <taxon>Pseudomonadati</taxon>
        <taxon>Pseudomonadota</taxon>
        <taxon>Gammaproteobacteria</taxon>
        <taxon>Moraxellales</taxon>
        <taxon>Moraxellaceae</taxon>
        <taxon>Moraxella</taxon>
    </lineage>
</organism>
<evidence type="ECO:0000256" key="1">
    <source>
        <dbReference type="SAM" id="SignalP"/>
    </source>
</evidence>
<dbReference type="Proteomes" id="UP000274100">
    <property type="component" value="Chromosome"/>
</dbReference>
<dbReference type="OrthoDB" id="6650377at2"/>
<evidence type="ECO:0000313" key="2">
    <source>
        <dbReference type="EMBL" id="VEG13649.1"/>
    </source>
</evidence>
<feature type="chain" id="PRO_5018778346" evidence="1">
    <location>
        <begin position="21"/>
        <end position="127"/>
    </location>
</feature>
<dbReference type="EMBL" id="LR134343">
    <property type="protein sequence ID" value="VEG13649.1"/>
    <property type="molecule type" value="Genomic_DNA"/>
</dbReference>
<name>A0A3S4SZZ6_9GAMM</name>